<dbReference type="EMBL" id="JAHLQI010000006">
    <property type="protein sequence ID" value="MBU5491056.1"/>
    <property type="molecule type" value="Genomic_DNA"/>
</dbReference>
<dbReference type="PANTHER" id="PTHR43267:SF3">
    <property type="entry name" value="THIF PROTEIN"/>
    <property type="match status" value="1"/>
</dbReference>
<keyword evidence="3" id="KW-0548">Nucleotidyltransferase</keyword>
<evidence type="ECO:0000259" key="1">
    <source>
        <dbReference type="Pfam" id="PF00899"/>
    </source>
</evidence>
<evidence type="ECO:0000259" key="2">
    <source>
        <dbReference type="Pfam" id="PF14453"/>
    </source>
</evidence>
<dbReference type="Pfam" id="PF00899">
    <property type="entry name" value="ThiF"/>
    <property type="match status" value="1"/>
</dbReference>
<dbReference type="Proteomes" id="UP000783588">
    <property type="component" value="Unassembled WGS sequence"/>
</dbReference>
<protein>
    <submittedName>
        <fullName evidence="3">Sulfur carrier protein ThiS adenylyltransferase ThiF</fullName>
    </submittedName>
</protein>
<dbReference type="Pfam" id="PF14453">
    <property type="entry name" value="ThiS-like"/>
    <property type="match status" value="1"/>
</dbReference>
<dbReference type="NCBIfam" id="TIGR02354">
    <property type="entry name" value="thiF_fam2"/>
    <property type="match status" value="1"/>
</dbReference>
<reference evidence="3 4" key="1">
    <citation type="submission" date="2021-06" db="EMBL/GenBank/DDBJ databases">
        <authorList>
            <person name="Sun Q."/>
            <person name="Li D."/>
        </authorList>
    </citation>
    <scope>NUCLEOTIDE SEQUENCE [LARGE SCALE GENOMIC DNA]</scope>
    <source>
        <strain evidence="3 4">MSJd-7</strain>
    </source>
</reference>
<dbReference type="GO" id="GO:0016779">
    <property type="term" value="F:nucleotidyltransferase activity"/>
    <property type="evidence" value="ECO:0007669"/>
    <property type="project" value="UniProtKB-KW"/>
</dbReference>
<name>A0ABS6ETP0_9FIRM</name>
<sequence length="269" mass="28736">MLHIICNGKPVQLPDGIGLQDAANQLQPTASVTIRNGFQTSENCILADGDSITLIEKGVLPPRDVLEHMMAARHSPKVHETVRRARVGIAGLGGLGSNIAAMLARTGVGQLVLADFDIVEPSNLNRQNYFVSHLGQYKTEATASLIHQINPFISVETHTVRITAENAMDLFADCDVVCEAFDNPVCKAELVSTLLSESETIRIVSGSGMAGYGSSNTIVTRKRMSRLYVCGDGETAAANGIGLMSPRVTVCAGHEANMVLRLLLGIEEP</sequence>
<dbReference type="InterPro" id="IPR000594">
    <property type="entry name" value="ThiF_NAD_FAD-bd"/>
</dbReference>
<keyword evidence="3" id="KW-0808">Transferase</keyword>
<dbReference type="InterPro" id="IPR032726">
    <property type="entry name" value="ThiS-like_dom"/>
</dbReference>
<feature type="domain" description="ThiS-like ubiquitin" evidence="2">
    <location>
        <begin position="3"/>
        <end position="58"/>
    </location>
</feature>
<dbReference type="PANTHER" id="PTHR43267">
    <property type="entry name" value="TRNA THREONYLCARBAMOYLADENOSINE DEHYDRATASE"/>
    <property type="match status" value="1"/>
</dbReference>
<dbReference type="InterPro" id="IPR045886">
    <property type="entry name" value="ThiF/MoeB/HesA"/>
</dbReference>
<dbReference type="RefSeq" id="WP_216470772.1">
    <property type="nucleotide sequence ID" value="NZ_JAHLQI010000006.1"/>
</dbReference>
<dbReference type="CDD" id="cd01487">
    <property type="entry name" value="E1_ThiF_like"/>
    <property type="match status" value="1"/>
</dbReference>
<evidence type="ECO:0000313" key="4">
    <source>
        <dbReference type="Proteomes" id="UP000783588"/>
    </source>
</evidence>
<dbReference type="InterPro" id="IPR012729">
    <property type="entry name" value="ThiF_fam2"/>
</dbReference>
<keyword evidence="4" id="KW-1185">Reference proteome</keyword>
<feature type="domain" description="THIF-type NAD/FAD binding fold" evidence="1">
    <location>
        <begin position="72"/>
        <end position="268"/>
    </location>
</feature>
<gene>
    <name evidence="3" type="primary">thiF</name>
    <name evidence="3" type="ORF">KQI75_10575</name>
</gene>
<accession>A0ABS6ETP0</accession>
<dbReference type="NCBIfam" id="NF006395">
    <property type="entry name" value="PRK08644.1"/>
    <property type="match status" value="1"/>
</dbReference>
<organism evidence="3 4">
    <name type="scientific">Butyricicoccus intestinisimiae</name>
    <dbReference type="NCBI Taxonomy" id="2841509"/>
    <lineage>
        <taxon>Bacteria</taxon>
        <taxon>Bacillati</taxon>
        <taxon>Bacillota</taxon>
        <taxon>Clostridia</taxon>
        <taxon>Eubacteriales</taxon>
        <taxon>Butyricicoccaceae</taxon>
        <taxon>Butyricicoccus</taxon>
    </lineage>
</organism>
<comment type="caution">
    <text evidence="3">The sequence shown here is derived from an EMBL/GenBank/DDBJ whole genome shotgun (WGS) entry which is preliminary data.</text>
</comment>
<proteinExistence type="predicted"/>
<evidence type="ECO:0000313" key="3">
    <source>
        <dbReference type="EMBL" id="MBU5491056.1"/>
    </source>
</evidence>